<evidence type="ECO:0000313" key="2">
    <source>
        <dbReference type="Proteomes" id="UP000618591"/>
    </source>
</evidence>
<evidence type="ECO:0000313" key="1">
    <source>
        <dbReference type="EMBL" id="GGA49363.1"/>
    </source>
</evidence>
<dbReference type="EMBL" id="BMDW01000010">
    <property type="protein sequence ID" value="GGA49363.1"/>
    <property type="molecule type" value="Genomic_DNA"/>
</dbReference>
<comment type="caution">
    <text evidence="1">The sequence shown here is derived from an EMBL/GenBank/DDBJ whole genome shotgun (WGS) entry which is preliminary data.</text>
</comment>
<protein>
    <submittedName>
        <fullName evidence="1">Uncharacterized protein</fullName>
    </submittedName>
</protein>
<organism evidence="1 2">
    <name type="scientific">Sphingomonas psychrolutea</name>
    <dbReference type="NCBI Taxonomy" id="1259676"/>
    <lineage>
        <taxon>Bacteria</taxon>
        <taxon>Pseudomonadati</taxon>
        <taxon>Pseudomonadota</taxon>
        <taxon>Alphaproteobacteria</taxon>
        <taxon>Sphingomonadales</taxon>
        <taxon>Sphingomonadaceae</taxon>
        <taxon>Sphingomonas</taxon>
    </lineage>
</organism>
<keyword evidence="2" id="KW-1185">Reference proteome</keyword>
<reference evidence="2" key="1">
    <citation type="journal article" date="2019" name="Int. J. Syst. Evol. Microbiol.">
        <title>The Global Catalogue of Microorganisms (GCM) 10K type strain sequencing project: providing services to taxonomists for standard genome sequencing and annotation.</title>
        <authorList>
            <consortium name="The Broad Institute Genomics Platform"/>
            <consortium name="The Broad Institute Genome Sequencing Center for Infectious Disease"/>
            <person name="Wu L."/>
            <person name="Ma J."/>
        </authorList>
    </citation>
    <scope>NUCLEOTIDE SEQUENCE [LARGE SCALE GENOMIC DNA]</scope>
    <source>
        <strain evidence="2">CGMCC 1.10106</strain>
    </source>
</reference>
<accession>A0ABQ1GSB3</accession>
<sequence length="87" mass="9167">MFGARFVISLSFKTLIGDDDVRLGLRINVPVTTMSVFGVASSGLATVAGATCAEADEAKLANARTEIAEPTLKRASEVAVFFINTPF</sequence>
<gene>
    <name evidence="1" type="ORF">GCM10011395_19630</name>
</gene>
<name>A0ABQ1GSB3_9SPHN</name>
<proteinExistence type="predicted"/>
<dbReference type="Proteomes" id="UP000618591">
    <property type="component" value="Unassembled WGS sequence"/>
</dbReference>